<proteinExistence type="predicted"/>
<keyword evidence="1" id="KW-0812">Transmembrane</keyword>
<evidence type="ECO:0000313" key="3">
    <source>
        <dbReference type="Proteomes" id="UP001054945"/>
    </source>
</evidence>
<feature type="transmembrane region" description="Helical" evidence="1">
    <location>
        <begin position="60"/>
        <end position="78"/>
    </location>
</feature>
<protein>
    <submittedName>
        <fullName evidence="2">Uncharacterized protein</fullName>
    </submittedName>
</protein>
<sequence>MKFRIPVPRRISSYDSASLFACQLLPHQPLRAHISTSTRRDRQFNRVTGRVKVSSPEHMLFAYLVHIHYLCVFFPSFFQSLKFFRSIRLQIVLCVGRHEMILTHVSYGKRKNAERINLVSIISFMSNSRVTELQERWILEYRGFNRIASRMQ</sequence>
<keyword evidence="1" id="KW-0472">Membrane</keyword>
<comment type="caution">
    <text evidence="2">The sequence shown here is derived from an EMBL/GenBank/DDBJ whole genome shotgun (WGS) entry which is preliminary data.</text>
</comment>
<keyword evidence="1" id="KW-1133">Transmembrane helix</keyword>
<name>A0AAV4U8M2_CAEEX</name>
<gene>
    <name evidence="2" type="ORF">CEXT_739831</name>
</gene>
<accession>A0AAV4U8M2</accession>
<dbReference type="AlphaFoldDB" id="A0AAV4U8M2"/>
<dbReference type="EMBL" id="BPLR01012471">
    <property type="protein sequence ID" value="GIY54111.1"/>
    <property type="molecule type" value="Genomic_DNA"/>
</dbReference>
<reference evidence="2 3" key="1">
    <citation type="submission" date="2021-06" db="EMBL/GenBank/DDBJ databases">
        <title>Caerostris extrusa draft genome.</title>
        <authorList>
            <person name="Kono N."/>
            <person name="Arakawa K."/>
        </authorList>
    </citation>
    <scope>NUCLEOTIDE SEQUENCE [LARGE SCALE GENOMIC DNA]</scope>
</reference>
<keyword evidence="3" id="KW-1185">Reference proteome</keyword>
<dbReference type="Proteomes" id="UP001054945">
    <property type="component" value="Unassembled WGS sequence"/>
</dbReference>
<organism evidence="2 3">
    <name type="scientific">Caerostris extrusa</name>
    <name type="common">Bark spider</name>
    <name type="synonym">Caerostris bankana</name>
    <dbReference type="NCBI Taxonomy" id="172846"/>
    <lineage>
        <taxon>Eukaryota</taxon>
        <taxon>Metazoa</taxon>
        <taxon>Ecdysozoa</taxon>
        <taxon>Arthropoda</taxon>
        <taxon>Chelicerata</taxon>
        <taxon>Arachnida</taxon>
        <taxon>Araneae</taxon>
        <taxon>Araneomorphae</taxon>
        <taxon>Entelegynae</taxon>
        <taxon>Araneoidea</taxon>
        <taxon>Araneidae</taxon>
        <taxon>Caerostris</taxon>
    </lineage>
</organism>
<evidence type="ECO:0000313" key="2">
    <source>
        <dbReference type="EMBL" id="GIY54111.1"/>
    </source>
</evidence>
<evidence type="ECO:0000256" key="1">
    <source>
        <dbReference type="SAM" id="Phobius"/>
    </source>
</evidence>